<organism evidence="1 2">
    <name type="scientific">Pseudomonas syringae pv. maculicola</name>
    <dbReference type="NCBI Taxonomy" id="59511"/>
    <lineage>
        <taxon>Bacteria</taxon>
        <taxon>Pseudomonadati</taxon>
        <taxon>Pseudomonadota</taxon>
        <taxon>Gammaproteobacteria</taxon>
        <taxon>Pseudomonadales</taxon>
        <taxon>Pseudomonadaceae</taxon>
        <taxon>Pseudomonas</taxon>
    </lineage>
</organism>
<evidence type="ECO:0000313" key="1">
    <source>
        <dbReference type="EMBL" id="RML89769.1"/>
    </source>
</evidence>
<proteinExistence type="predicted"/>
<accession>A0A3M2ZND3</accession>
<evidence type="ECO:0000313" key="2">
    <source>
        <dbReference type="Proteomes" id="UP000282378"/>
    </source>
</evidence>
<protein>
    <submittedName>
        <fullName evidence="1">Uncharacterized protein</fullName>
    </submittedName>
</protein>
<dbReference type="EMBL" id="RBNL01001422">
    <property type="protein sequence ID" value="RML89769.1"/>
    <property type="molecule type" value="Genomic_DNA"/>
</dbReference>
<feature type="non-terminal residue" evidence="1">
    <location>
        <position position="177"/>
    </location>
</feature>
<dbReference type="Proteomes" id="UP000282378">
    <property type="component" value="Unassembled WGS sequence"/>
</dbReference>
<comment type="caution">
    <text evidence="1">The sequence shown here is derived from an EMBL/GenBank/DDBJ whole genome shotgun (WGS) entry which is preliminary data.</text>
</comment>
<sequence length="177" mass="19581">MNRDTCFATQGELVKLAYDAFGVLPRKEASRDDVDETQKKSIQKQLIRLAKEEGGLISNLGQAIQGLSKILTAYIPSIQIMSAIGDPLNDLLDAYSHLVSEEGTYLSKAQTVQYFISTTAIPVLVVSLNKSLLRHSLADLKLEMPDATFWYLPTVAADGSLVLPLEKVMRWVYGRCC</sequence>
<dbReference type="AlphaFoldDB" id="A0A3M2ZND3"/>
<gene>
    <name evidence="1" type="ORF">APX70_08115</name>
</gene>
<name>A0A3M2ZND3_PSEYM</name>
<reference evidence="1 2" key="1">
    <citation type="submission" date="2018-08" db="EMBL/GenBank/DDBJ databases">
        <title>Recombination of ecologically and evolutionarily significant loci maintains genetic cohesion in the Pseudomonas syringae species complex.</title>
        <authorList>
            <person name="Dillon M."/>
            <person name="Thakur S."/>
            <person name="Almeida R.N.D."/>
            <person name="Weir B.S."/>
            <person name="Guttman D.S."/>
        </authorList>
    </citation>
    <scope>NUCLEOTIDE SEQUENCE [LARGE SCALE GENOMIC DNA]</scope>
    <source>
        <strain evidence="1 2">88_10</strain>
    </source>
</reference>